<dbReference type="GO" id="GO:0003684">
    <property type="term" value="F:damaged DNA binding"/>
    <property type="evidence" value="ECO:0007669"/>
    <property type="project" value="InterPro"/>
</dbReference>
<dbReference type="GO" id="GO:0042276">
    <property type="term" value="P:error-prone translesion synthesis"/>
    <property type="evidence" value="ECO:0007669"/>
    <property type="project" value="TreeGrafter"/>
</dbReference>
<evidence type="ECO:0000259" key="5">
    <source>
        <dbReference type="PROSITE" id="PS50222"/>
    </source>
</evidence>
<feature type="domain" description="EF-hand" evidence="5">
    <location>
        <begin position="857"/>
        <end position="892"/>
    </location>
</feature>
<dbReference type="SMART" id="SM00054">
    <property type="entry name" value="EFh"/>
    <property type="match status" value="2"/>
</dbReference>
<dbReference type="Pfam" id="PF13202">
    <property type="entry name" value="EF-hand_5"/>
    <property type="match status" value="1"/>
</dbReference>
<dbReference type="GO" id="GO:0070987">
    <property type="term" value="P:error-free translesion synthesis"/>
    <property type="evidence" value="ECO:0007669"/>
    <property type="project" value="TreeGrafter"/>
</dbReference>
<dbReference type="InterPro" id="IPR018247">
    <property type="entry name" value="EF_Hand_1_Ca_BS"/>
</dbReference>
<dbReference type="Gene3D" id="3.30.1490.100">
    <property type="entry name" value="DNA polymerase, Y-family, little finger domain"/>
    <property type="match status" value="1"/>
</dbReference>
<feature type="domain" description="EF-hand" evidence="5">
    <location>
        <begin position="928"/>
        <end position="963"/>
    </location>
</feature>
<evidence type="ECO:0000259" key="4">
    <source>
        <dbReference type="PROSITE" id="PS50173"/>
    </source>
</evidence>
<dbReference type="InterPro" id="IPR011992">
    <property type="entry name" value="EF-hand-dom_pair"/>
</dbReference>
<dbReference type="SUPFAM" id="SSF47473">
    <property type="entry name" value="EF-hand"/>
    <property type="match status" value="1"/>
</dbReference>
<evidence type="ECO:0008006" key="8">
    <source>
        <dbReference type="Google" id="ProtNLM"/>
    </source>
</evidence>
<accession>A0A9K3GFM7</accession>
<dbReference type="GO" id="GO:0017125">
    <property type="term" value="F:deoxycytidyl transferase activity"/>
    <property type="evidence" value="ECO:0007669"/>
    <property type="project" value="TreeGrafter"/>
</dbReference>
<organism evidence="6 7">
    <name type="scientific">Kipferlia bialata</name>
    <dbReference type="NCBI Taxonomy" id="797122"/>
    <lineage>
        <taxon>Eukaryota</taxon>
        <taxon>Metamonada</taxon>
        <taxon>Carpediemonas-like organisms</taxon>
        <taxon>Kipferlia</taxon>
    </lineage>
</organism>
<comment type="caution">
    <text evidence="6">The sequence shown here is derived from an EMBL/GenBank/DDBJ whole genome shotgun (WGS) entry which is preliminary data.</text>
</comment>
<dbReference type="OrthoDB" id="427711at2759"/>
<dbReference type="GO" id="GO:0006281">
    <property type="term" value="P:DNA repair"/>
    <property type="evidence" value="ECO:0007669"/>
    <property type="project" value="InterPro"/>
</dbReference>
<dbReference type="PANTHER" id="PTHR45990:SF1">
    <property type="entry name" value="DNA REPAIR PROTEIN REV1"/>
    <property type="match status" value="1"/>
</dbReference>
<evidence type="ECO:0000256" key="1">
    <source>
        <dbReference type="ARBA" id="ARBA00022634"/>
    </source>
</evidence>
<keyword evidence="1" id="KW-0237">DNA synthesis</keyword>
<feature type="region of interest" description="Disordered" evidence="3">
    <location>
        <begin position="764"/>
        <end position="796"/>
    </location>
</feature>
<dbReference type="Gene3D" id="3.40.1170.60">
    <property type="match status" value="1"/>
</dbReference>
<evidence type="ECO:0000256" key="2">
    <source>
        <dbReference type="ARBA" id="ARBA00022837"/>
    </source>
</evidence>
<feature type="compositionally biased region" description="Basic and acidic residues" evidence="3">
    <location>
        <begin position="91"/>
        <end position="105"/>
    </location>
</feature>
<dbReference type="SUPFAM" id="SSF56672">
    <property type="entry name" value="DNA/RNA polymerases"/>
    <property type="match status" value="1"/>
</dbReference>
<protein>
    <recommendedName>
        <fullName evidence="8">DNA repair protein REV1</fullName>
    </recommendedName>
</protein>
<evidence type="ECO:0000313" key="6">
    <source>
        <dbReference type="EMBL" id="GIQ82139.1"/>
    </source>
</evidence>
<dbReference type="PROSITE" id="PS50222">
    <property type="entry name" value="EF_HAND_2"/>
    <property type="match status" value="2"/>
</dbReference>
<dbReference type="InterPro" id="IPR002048">
    <property type="entry name" value="EF_hand_dom"/>
</dbReference>
<dbReference type="InterPro" id="IPR001126">
    <property type="entry name" value="UmuC"/>
</dbReference>
<evidence type="ECO:0000313" key="7">
    <source>
        <dbReference type="Proteomes" id="UP000265618"/>
    </source>
</evidence>
<keyword evidence="2" id="KW-0106">Calcium</keyword>
<dbReference type="InterPro" id="IPR043502">
    <property type="entry name" value="DNA/RNA_pol_sf"/>
</dbReference>
<feature type="region of interest" description="Disordered" evidence="3">
    <location>
        <begin position="225"/>
        <end position="251"/>
    </location>
</feature>
<keyword evidence="7" id="KW-1185">Reference proteome</keyword>
<gene>
    <name evidence="6" type="ORF">KIPB_003224</name>
</gene>
<dbReference type="InterPro" id="IPR043128">
    <property type="entry name" value="Rev_trsase/Diguanyl_cyclase"/>
</dbReference>
<sequence length="1011" mass="110016">MQLAPNKKRLFHALPCVTPDWIVQSAIQGVRLNPRDFSIKAGDRAQLGRHTYNQARPDQPDGASPTVPDTSGDTDKGSGSGGDSDNTTGDARSETRRVIEARADAEAWNTTEEGGSVEDHPTTDIGTTVSGEEGVDTQPAEPVTMVYTIPLAVLARSKKVNRRRNRLLRGCAAITRHQDRQCISETRTKYGMVVGEPTDEISEYAASLRSVEAAKNLLDGVDLGETEGVADTSGTKSVPEGGQKKEGEAGSLGLDGQGFSVQDFYKKSRLSKLGAYKQDAIDFLSTQTARGPVPSLPPGARDRIYFHADLDCFFVQASILALPPEERGAYLNRPVFVSHSTSAGSADVSSCNYPARASGVKNGMWLKQALELCPTAVVVPYAYDTYKAVSRRFYRVLAALSSAVEPVSCDEAYIDVTGLYRHYFGGDQTPGETDPSATSDTVPDADQAMALAKRLRETVERVTGIQCSVGAGPSLLCARVATKQAKPNGAAYLSKRETAQCLAGQPPSALPGVGPSITRRLDEAGIKTCGQLARMDLTQAKAILGPKQGVTLMENANGHSDRVFSAVGVNRPKKAPKQVSVHLNWGVRVTSMQEASEYVASLSRELDTRMAGLTGKRLTLTLNMRAPGEDVNCAKHLGCGRTVAYPVACAVDKAKTTSQMGQDLLNEIYPQLGNVEFGICDLRGLEMRYANVRLRTDPKAAKARAEKRRAMHEKMAAKSLRAKANPDNSLKGVSSDFLADLPKALRQEVLCNVELHLSADRHIGTLGEHAPPPTSPPTEMSPSPPPPKRGAKDGAEGVDVFPSVAKTSEDETTRAIQRRLAEVALMPMSIRPTLKRALLARALQATNCLRFFYGEAFPLSTICGIFNTLDTNRDGTVDKDEYMTFMMEVITAHDDHEFVIEHDEEYSLARERDLIAARDHNDLRGLLSSKTRLRALFDRHDTNHNQLLEREEWPALLIELGMAEPDEKFTMSVLYDYLDTDKSEGIDWEEFQTGIGAAFDAMRVAQHSDSE</sequence>
<dbReference type="PANTHER" id="PTHR45990">
    <property type="entry name" value="DNA REPAIR PROTEIN REV1"/>
    <property type="match status" value="1"/>
</dbReference>
<dbReference type="Gene3D" id="1.10.150.20">
    <property type="entry name" value="5' to 3' exonuclease, C-terminal subdomain"/>
    <property type="match status" value="1"/>
</dbReference>
<dbReference type="PROSITE" id="PS50173">
    <property type="entry name" value="UMUC"/>
    <property type="match status" value="1"/>
</dbReference>
<dbReference type="InterPro" id="IPR053848">
    <property type="entry name" value="IMS_HHH_1"/>
</dbReference>
<dbReference type="Gene3D" id="3.30.70.270">
    <property type="match status" value="1"/>
</dbReference>
<dbReference type="AlphaFoldDB" id="A0A9K3GFM7"/>
<dbReference type="Pfam" id="PF00817">
    <property type="entry name" value="IMS"/>
    <property type="match status" value="1"/>
</dbReference>
<dbReference type="InterPro" id="IPR036775">
    <property type="entry name" value="DNA_pol_Y-fam_lit_finger_sf"/>
</dbReference>
<dbReference type="GO" id="GO:0005509">
    <property type="term" value="F:calcium ion binding"/>
    <property type="evidence" value="ECO:0007669"/>
    <property type="project" value="InterPro"/>
</dbReference>
<feature type="domain" description="UmuC" evidence="4">
    <location>
        <begin position="305"/>
        <end position="514"/>
    </location>
</feature>
<evidence type="ECO:0000256" key="3">
    <source>
        <dbReference type="SAM" id="MobiDB-lite"/>
    </source>
</evidence>
<dbReference type="GO" id="GO:0003887">
    <property type="term" value="F:DNA-directed DNA polymerase activity"/>
    <property type="evidence" value="ECO:0007669"/>
    <property type="project" value="InterPro"/>
</dbReference>
<dbReference type="EMBL" id="BDIP01000602">
    <property type="protein sequence ID" value="GIQ82139.1"/>
    <property type="molecule type" value="Genomic_DNA"/>
</dbReference>
<dbReference type="Gene3D" id="1.10.238.10">
    <property type="entry name" value="EF-hand"/>
    <property type="match status" value="1"/>
</dbReference>
<name>A0A9K3GFM7_9EUKA</name>
<reference evidence="6 7" key="1">
    <citation type="journal article" date="2018" name="PLoS ONE">
        <title>The draft genome of Kipferlia bialata reveals reductive genome evolution in fornicate parasites.</title>
        <authorList>
            <person name="Tanifuji G."/>
            <person name="Takabayashi S."/>
            <person name="Kume K."/>
            <person name="Takagi M."/>
            <person name="Nakayama T."/>
            <person name="Kamikawa R."/>
            <person name="Inagaki Y."/>
            <person name="Hashimoto T."/>
        </authorList>
    </citation>
    <scope>NUCLEOTIDE SEQUENCE [LARGE SCALE GENOMIC DNA]</scope>
    <source>
        <strain evidence="6">NY0173</strain>
    </source>
</reference>
<dbReference type="Pfam" id="PF21999">
    <property type="entry name" value="IMS_HHH_1"/>
    <property type="match status" value="1"/>
</dbReference>
<dbReference type="Proteomes" id="UP000265618">
    <property type="component" value="Unassembled WGS sequence"/>
</dbReference>
<dbReference type="GO" id="GO:0005634">
    <property type="term" value="C:nucleus"/>
    <property type="evidence" value="ECO:0007669"/>
    <property type="project" value="TreeGrafter"/>
</dbReference>
<dbReference type="Pfam" id="PF13499">
    <property type="entry name" value="EF-hand_7"/>
    <property type="match status" value="1"/>
</dbReference>
<feature type="region of interest" description="Disordered" evidence="3">
    <location>
        <begin position="51"/>
        <end position="137"/>
    </location>
</feature>
<proteinExistence type="predicted"/>
<dbReference type="PROSITE" id="PS00018">
    <property type="entry name" value="EF_HAND_1"/>
    <property type="match status" value="2"/>
</dbReference>